<dbReference type="GO" id="GO:0070822">
    <property type="term" value="C:Sin3-type complex"/>
    <property type="evidence" value="ECO:0007669"/>
    <property type="project" value="TreeGrafter"/>
</dbReference>
<dbReference type="AlphaFoldDB" id="A0A8S3A0Q0"/>
<dbReference type="InterPro" id="IPR039774">
    <property type="entry name" value="Sin3-like"/>
</dbReference>
<organism evidence="3 5">
    <name type="scientific">Rotaria magnacalcarata</name>
    <dbReference type="NCBI Taxonomy" id="392030"/>
    <lineage>
        <taxon>Eukaryota</taxon>
        <taxon>Metazoa</taxon>
        <taxon>Spiralia</taxon>
        <taxon>Gnathifera</taxon>
        <taxon>Rotifera</taxon>
        <taxon>Eurotatoria</taxon>
        <taxon>Bdelloidea</taxon>
        <taxon>Philodinida</taxon>
        <taxon>Philodinidae</taxon>
        <taxon>Rotaria</taxon>
    </lineage>
</organism>
<feature type="non-terminal residue" evidence="3">
    <location>
        <position position="1"/>
    </location>
</feature>
<dbReference type="GO" id="GO:0003714">
    <property type="term" value="F:transcription corepressor activity"/>
    <property type="evidence" value="ECO:0007669"/>
    <property type="project" value="InterPro"/>
</dbReference>
<dbReference type="EMBL" id="CAJOBJ010198116">
    <property type="protein sequence ID" value="CAF4975120.1"/>
    <property type="molecule type" value="Genomic_DNA"/>
</dbReference>
<keyword evidence="1" id="KW-0678">Repressor</keyword>
<protein>
    <submittedName>
        <fullName evidence="3">Uncharacterized protein</fullName>
    </submittedName>
</protein>
<accession>A0A8S3A0Q0</accession>
<comment type="caution">
    <text evidence="3">The sequence shown here is derived from an EMBL/GenBank/DDBJ whole genome shotgun (WGS) entry which is preliminary data.</text>
</comment>
<dbReference type="Proteomes" id="UP000681720">
    <property type="component" value="Unassembled WGS sequence"/>
</dbReference>
<evidence type="ECO:0000313" key="3">
    <source>
        <dbReference type="EMBL" id="CAF4689281.1"/>
    </source>
</evidence>
<evidence type="ECO:0000313" key="5">
    <source>
        <dbReference type="Proteomes" id="UP000676336"/>
    </source>
</evidence>
<evidence type="ECO:0000313" key="2">
    <source>
        <dbReference type="EMBL" id="CAF4492302.1"/>
    </source>
</evidence>
<dbReference type="Proteomes" id="UP000676336">
    <property type="component" value="Unassembled WGS sequence"/>
</dbReference>
<dbReference type="PANTHER" id="PTHR12346:SF0">
    <property type="entry name" value="SIN3A, ISOFORM G"/>
    <property type="match status" value="1"/>
</dbReference>
<dbReference type="Proteomes" id="UP000681967">
    <property type="component" value="Unassembled WGS sequence"/>
</dbReference>
<evidence type="ECO:0000256" key="1">
    <source>
        <dbReference type="ARBA" id="ARBA00022491"/>
    </source>
</evidence>
<dbReference type="EMBL" id="CAJOBH010075578">
    <property type="protein sequence ID" value="CAF4492302.1"/>
    <property type="molecule type" value="Genomic_DNA"/>
</dbReference>
<dbReference type="EMBL" id="CAJOBI010123367">
    <property type="protein sequence ID" value="CAF4689281.1"/>
    <property type="molecule type" value="Genomic_DNA"/>
</dbReference>
<proteinExistence type="predicted"/>
<reference evidence="3" key="1">
    <citation type="submission" date="2021-02" db="EMBL/GenBank/DDBJ databases">
        <authorList>
            <person name="Nowell W R."/>
        </authorList>
    </citation>
    <scope>NUCLEOTIDE SEQUENCE</scope>
</reference>
<sequence length="71" mass="8806">WTLRLKAKDEEWREAKKNFERFWKEQSEKYYLKSLDYMGINCKNSDARIIRNRYLLNEIENIKDEVKSSEN</sequence>
<dbReference type="GO" id="GO:0000122">
    <property type="term" value="P:negative regulation of transcription by RNA polymerase II"/>
    <property type="evidence" value="ECO:0007669"/>
    <property type="project" value="TreeGrafter"/>
</dbReference>
<evidence type="ECO:0000313" key="4">
    <source>
        <dbReference type="EMBL" id="CAF4975120.1"/>
    </source>
</evidence>
<name>A0A8S3A0Q0_9BILA</name>
<dbReference type="PANTHER" id="PTHR12346">
    <property type="entry name" value="SIN3B-RELATED"/>
    <property type="match status" value="1"/>
</dbReference>
<gene>
    <name evidence="2" type="ORF">BYL167_LOCUS35620</name>
    <name evidence="4" type="ORF">GIL414_LOCUS55664</name>
    <name evidence="3" type="ORF">SMN809_LOCUS42596</name>
</gene>